<reference evidence="2" key="1">
    <citation type="journal article" date="2023" name="Mol. Biol. Evol.">
        <title>Third-Generation Sequencing Reveals the Adaptive Role of the Epigenome in Three Deep-Sea Polychaetes.</title>
        <authorList>
            <person name="Perez M."/>
            <person name="Aroh O."/>
            <person name="Sun Y."/>
            <person name="Lan Y."/>
            <person name="Juniper S.K."/>
            <person name="Young C.R."/>
            <person name="Angers B."/>
            <person name="Qian P.Y."/>
        </authorList>
    </citation>
    <scope>NUCLEOTIDE SEQUENCE</scope>
    <source>
        <strain evidence="2">R07B-5</strain>
    </source>
</reference>
<keyword evidence="3" id="KW-1185">Reference proteome</keyword>
<evidence type="ECO:0000256" key="1">
    <source>
        <dbReference type="SAM" id="Phobius"/>
    </source>
</evidence>
<feature type="transmembrane region" description="Helical" evidence="1">
    <location>
        <begin position="61"/>
        <end position="77"/>
    </location>
</feature>
<dbReference type="EMBL" id="JAODUO010001449">
    <property type="protein sequence ID" value="KAK2163651.1"/>
    <property type="molecule type" value="Genomic_DNA"/>
</dbReference>
<name>A0AAD9K2D8_RIDPI</name>
<proteinExistence type="predicted"/>
<accession>A0AAD9K2D8</accession>
<organism evidence="2 3">
    <name type="scientific">Ridgeia piscesae</name>
    <name type="common">Tubeworm</name>
    <dbReference type="NCBI Taxonomy" id="27915"/>
    <lineage>
        <taxon>Eukaryota</taxon>
        <taxon>Metazoa</taxon>
        <taxon>Spiralia</taxon>
        <taxon>Lophotrochozoa</taxon>
        <taxon>Annelida</taxon>
        <taxon>Polychaeta</taxon>
        <taxon>Sedentaria</taxon>
        <taxon>Canalipalpata</taxon>
        <taxon>Sabellida</taxon>
        <taxon>Siboglinidae</taxon>
        <taxon>Ridgeia</taxon>
    </lineage>
</organism>
<evidence type="ECO:0000313" key="2">
    <source>
        <dbReference type="EMBL" id="KAK2163651.1"/>
    </source>
</evidence>
<keyword evidence="1" id="KW-0472">Membrane</keyword>
<keyword evidence="1" id="KW-1133">Transmembrane helix</keyword>
<dbReference type="AlphaFoldDB" id="A0AAD9K2D8"/>
<evidence type="ECO:0000313" key="3">
    <source>
        <dbReference type="Proteomes" id="UP001209878"/>
    </source>
</evidence>
<comment type="caution">
    <text evidence="2">The sequence shown here is derived from an EMBL/GenBank/DDBJ whole genome shotgun (WGS) entry which is preliminary data.</text>
</comment>
<protein>
    <submittedName>
        <fullName evidence="2">Uncharacterized protein</fullName>
    </submittedName>
</protein>
<gene>
    <name evidence="2" type="ORF">NP493_1450g01045</name>
</gene>
<dbReference type="Proteomes" id="UP001209878">
    <property type="component" value="Unassembled WGS sequence"/>
</dbReference>
<sequence length="78" mass="9066">MYYEQDKNSGQWSTDPAKLNAYRVDQHALQNDTHQLLGVLSYKLTQQMDNHVNPRKRCLDWYNVCVLLVVLLLCSVVA</sequence>
<keyword evidence="1" id="KW-0812">Transmembrane</keyword>